<evidence type="ECO:0000256" key="11">
    <source>
        <dbReference type="SAM" id="Phobius"/>
    </source>
</evidence>
<evidence type="ECO:0000256" key="2">
    <source>
        <dbReference type="ARBA" id="ARBA00010996"/>
    </source>
</evidence>
<dbReference type="GO" id="GO:0005507">
    <property type="term" value="F:copper ion binding"/>
    <property type="evidence" value="ECO:0007669"/>
    <property type="project" value="InterPro"/>
</dbReference>
<dbReference type="SUPFAM" id="SSF52833">
    <property type="entry name" value="Thioredoxin-like"/>
    <property type="match status" value="1"/>
</dbReference>
<sequence>MAFFYRLFAHSATTALRAGGRQQPSLSFGLHRSTLQPTYDGRSFVVSRSCTTDMKKTPKTKKFQSPITWRTVTATLGLGGLLTVFMLYTKHEKMQKIEQERKRSLGKAKIGGAFDLVDHNGVPRKSTDFHGKWVILYFGFTHCPDICPDELEKMAKIIDIVDKEHPEMELQPLFITVDPERDTKEVIKAYLSEFHPKILGLTGTVEKLAEATKAFRVYFSAGPRDHEEDYIVDHTVIMYLIGPEGDFIDYYGQTRTAKQIVDGIRLQKLKFDNAKKGGLFGMF</sequence>
<reference evidence="12 13" key="1">
    <citation type="journal article" date="2017" name="Gigascience">
        <title>Draft genome of the honey bee ectoparasitic mite, Tropilaelaps mercedesae, is shaped by the parasitic life history.</title>
        <authorList>
            <person name="Dong X."/>
            <person name="Armstrong S.D."/>
            <person name="Xia D."/>
            <person name="Makepeace B.L."/>
            <person name="Darby A.C."/>
            <person name="Kadowaki T."/>
        </authorList>
    </citation>
    <scope>NUCLEOTIDE SEQUENCE [LARGE SCALE GENOMIC DNA]</scope>
    <source>
        <strain evidence="12">Wuxi-XJTLU</strain>
    </source>
</reference>
<keyword evidence="4 8" id="KW-0999">Mitochondrion inner membrane</keyword>
<keyword evidence="13" id="KW-1185">Reference proteome</keyword>
<feature type="binding site" evidence="9">
    <location>
        <position position="143"/>
    </location>
    <ligand>
        <name>Cu cation</name>
        <dbReference type="ChEBI" id="CHEBI:23378"/>
    </ligand>
</feature>
<evidence type="ECO:0000256" key="7">
    <source>
        <dbReference type="ARBA" id="ARBA00023136"/>
    </source>
</evidence>
<evidence type="ECO:0000256" key="5">
    <source>
        <dbReference type="ARBA" id="ARBA00023008"/>
    </source>
</evidence>
<keyword evidence="10" id="KW-1015">Disulfide bond</keyword>
<dbReference type="Proteomes" id="UP000192247">
    <property type="component" value="Unassembled WGS sequence"/>
</dbReference>
<feature type="transmembrane region" description="Helical" evidence="11">
    <location>
        <begin position="67"/>
        <end position="88"/>
    </location>
</feature>
<keyword evidence="6 8" id="KW-0496">Mitochondrion</keyword>
<dbReference type="FunCoup" id="A0A1V9X132">
    <property type="interactions" value="1355"/>
</dbReference>
<keyword evidence="8" id="KW-0143">Chaperone</keyword>
<name>A0A1V9X132_9ACAR</name>
<feature type="disulfide bond" description="Redox-active" evidence="10">
    <location>
        <begin position="143"/>
        <end position="147"/>
    </location>
</feature>
<keyword evidence="11" id="KW-1133">Transmembrane helix</keyword>
<dbReference type="OrthoDB" id="270009at2759"/>
<dbReference type="PIRSF" id="PIRSF037736">
    <property type="entry name" value="SCO1"/>
    <property type="match status" value="1"/>
</dbReference>
<dbReference type="InterPro" id="IPR003782">
    <property type="entry name" value="SCO1/SenC"/>
</dbReference>
<feature type="binding site" evidence="9">
    <location>
        <position position="147"/>
    </location>
    <ligand>
        <name>Cu cation</name>
        <dbReference type="ChEBI" id="CHEBI:23378"/>
    </ligand>
</feature>
<gene>
    <name evidence="12" type="ORF">BIW11_02224</name>
</gene>
<evidence type="ECO:0000313" key="12">
    <source>
        <dbReference type="EMBL" id="OQR67305.1"/>
    </source>
</evidence>
<dbReference type="GO" id="GO:0006878">
    <property type="term" value="P:intracellular copper ion homeostasis"/>
    <property type="evidence" value="ECO:0007669"/>
    <property type="project" value="UniProtKB-UniRule"/>
</dbReference>
<organism evidence="12 13">
    <name type="scientific">Tropilaelaps mercedesae</name>
    <dbReference type="NCBI Taxonomy" id="418985"/>
    <lineage>
        <taxon>Eukaryota</taxon>
        <taxon>Metazoa</taxon>
        <taxon>Ecdysozoa</taxon>
        <taxon>Arthropoda</taxon>
        <taxon>Chelicerata</taxon>
        <taxon>Arachnida</taxon>
        <taxon>Acari</taxon>
        <taxon>Parasitiformes</taxon>
        <taxon>Mesostigmata</taxon>
        <taxon>Gamasina</taxon>
        <taxon>Dermanyssoidea</taxon>
        <taxon>Laelapidae</taxon>
        <taxon>Tropilaelaps</taxon>
    </lineage>
</organism>
<keyword evidence="7 11" id="KW-0472">Membrane</keyword>
<evidence type="ECO:0000256" key="6">
    <source>
        <dbReference type="ARBA" id="ARBA00023128"/>
    </source>
</evidence>
<comment type="subcellular location">
    <subcellularLocation>
        <location evidence="1 8">Mitochondrion inner membrane</location>
    </subcellularLocation>
</comment>
<dbReference type="InterPro" id="IPR017276">
    <property type="entry name" value="Synth_of_cyt-c-oxidase_Sco1/2"/>
</dbReference>
<evidence type="ECO:0000256" key="9">
    <source>
        <dbReference type="PIRSR" id="PIRSR037736-1"/>
    </source>
</evidence>
<accession>A0A1V9X132</accession>
<dbReference type="GO" id="GO:0016531">
    <property type="term" value="F:copper chaperone activity"/>
    <property type="evidence" value="ECO:0007669"/>
    <property type="project" value="InterPro"/>
</dbReference>
<evidence type="ECO:0000256" key="10">
    <source>
        <dbReference type="PIRSR" id="PIRSR603782-2"/>
    </source>
</evidence>
<dbReference type="PANTHER" id="PTHR12151:SF5">
    <property type="entry name" value="AT19154P"/>
    <property type="match status" value="1"/>
</dbReference>
<dbReference type="InParanoid" id="A0A1V9X132"/>
<comment type="function">
    <text evidence="8">Copper metallochaperone essential for the synthesis and maturation of cytochrome c oxidase subunit II (MT-CO2/COX2) by facilitating the incorporation of copper into the Cu(A) site of MT-CO2/COX2.</text>
</comment>
<dbReference type="FunFam" id="3.40.30.10:FF:000013">
    <property type="entry name" value="Blast:Protein SCO1 homolog, mitochondrial"/>
    <property type="match status" value="1"/>
</dbReference>
<dbReference type="CDD" id="cd02968">
    <property type="entry name" value="SCO"/>
    <property type="match status" value="1"/>
</dbReference>
<dbReference type="PANTHER" id="PTHR12151">
    <property type="entry name" value="ELECTRON TRANSPORT PROTIN SCO1/SENC FAMILY MEMBER"/>
    <property type="match status" value="1"/>
</dbReference>
<feature type="binding site" evidence="9">
    <location>
        <position position="234"/>
    </location>
    <ligand>
        <name>Cu cation</name>
        <dbReference type="ChEBI" id="CHEBI:23378"/>
    </ligand>
</feature>
<dbReference type="GO" id="GO:0033617">
    <property type="term" value="P:mitochondrial respiratory chain complex IV assembly"/>
    <property type="evidence" value="ECO:0007669"/>
    <property type="project" value="TreeGrafter"/>
</dbReference>
<comment type="subunit">
    <text evidence="8">Homodimer.</text>
</comment>
<dbReference type="Gene3D" id="3.40.30.10">
    <property type="entry name" value="Glutaredoxin"/>
    <property type="match status" value="1"/>
</dbReference>
<comment type="caution">
    <text evidence="12">The sequence shown here is derived from an EMBL/GenBank/DDBJ whole genome shotgun (WGS) entry which is preliminary data.</text>
</comment>
<comment type="similarity">
    <text evidence="2 8">Belongs to the SCO1/2 family.</text>
</comment>
<keyword evidence="5 8" id="KW-0186">Copper</keyword>
<dbReference type="AlphaFoldDB" id="A0A1V9X132"/>
<keyword evidence="3 8" id="KW-0479">Metal-binding</keyword>
<protein>
    <submittedName>
        <fullName evidence="12">Protein SCO1-like protein</fullName>
    </submittedName>
</protein>
<evidence type="ECO:0000256" key="3">
    <source>
        <dbReference type="ARBA" id="ARBA00022723"/>
    </source>
</evidence>
<evidence type="ECO:0000256" key="8">
    <source>
        <dbReference type="PIRNR" id="PIRNR037736"/>
    </source>
</evidence>
<evidence type="ECO:0000256" key="1">
    <source>
        <dbReference type="ARBA" id="ARBA00004273"/>
    </source>
</evidence>
<dbReference type="STRING" id="418985.A0A1V9X132"/>
<dbReference type="GO" id="GO:0005743">
    <property type="term" value="C:mitochondrial inner membrane"/>
    <property type="evidence" value="ECO:0007669"/>
    <property type="project" value="UniProtKB-SubCell"/>
</dbReference>
<keyword evidence="11" id="KW-0812">Transmembrane</keyword>
<dbReference type="Pfam" id="PF02630">
    <property type="entry name" value="SCO1-SenC"/>
    <property type="match status" value="1"/>
</dbReference>
<evidence type="ECO:0000256" key="4">
    <source>
        <dbReference type="ARBA" id="ARBA00022792"/>
    </source>
</evidence>
<evidence type="ECO:0000313" key="13">
    <source>
        <dbReference type="Proteomes" id="UP000192247"/>
    </source>
</evidence>
<proteinExistence type="inferred from homology"/>
<dbReference type="EMBL" id="MNPL01029270">
    <property type="protein sequence ID" value="OQR67305.1"/>
    <property type="molecule type" value="Genomic_DNA"/>
</dbReference>
<dbReference type="InterPro" id="IPR036249">
    <property type="entry name" value="Thioredoxin-like_sf"/>
</dbReference>